<proteinExistence type="predicted"/>
<evidence type="ECO:0000313" key="2">
    <source>
        <dbReference type="Proteomes" id="UP001054945"/>
    </source>
</evidence>
<dbReference type="AlphaFoldDB" id="A0AAV4TNS4"/>
<name>A0AAV4TNS4_CAEEX</name>
<evidence type="ECO:0000313" key="1">
    <source>
        <dbReference type="EMBL" id="GIY48233.1"/>
    </source>
</evidence>
<accession>A0AAV4TNS4</accession>
<reference evidence="1 2" key="1">
    <citation type="submission" date="2021-06" db="EMBL/GenBank/DDBJ databases">
        <title>Caerostris extrusa draft genome.</title>
        <authorList>
            <person name="Kono N."/>
            <person name="Arakawa K."/>
        </authorList>
    </citation>
    <scope>NUCLEOTIDE SEQUENCE [LARGE SCALE GENOMIC DNA]</scope>
</reference>
<sequence length="78" mass="8801">MIQRVSESSRIISIISFFGTCRVARKRKNHPKILHHLKTATTAETIFVVVVCTYTFYRQGRILSSSATIQESIAVFVG</sequence>
<comment type="caution">
    <text evidence="1">The sequence shown here is derived from an EMBL/GenBank/DDBJ whole genome shotgun (WGS) entry which is preliminary data.</text>
</comment>
<organism evidence="1 2">
    <name type="scientific">Caerostris extrusa</name>
    <name type="common">Bark spider</name>
    <name type="synonym">Caerostris bankana</name>
    <dbReference type="NCBI Taxonomy" id="172846"/>
    <lineage>
        <taxon>Eukaryota</taxon>
        <taxon>Metazoa</taxon>
        <taxon>Ecdysozoa</taxon>
        <taxon>Arthropoda</taxon>
        <taxon>Chelicerata</taxon>
        <taxon>Arachnida</taxon>
        <taxon>Araneae</taxon>
        <taxon>Araneomorphae</taxon>
        <taxon>Entelegynae</taxon>
        <taxon>Araneoidea</taxon>
        <taxon>Araneidae</taxon>
        <taxon>Caerostris</taxon>
    </lineage>
</organism>
<dbReference type="Proteomes" id="UP001054945">
    <property type="component" value="Unassembled WGS sequence"/>
</dbReference>
<gene>
    <name evidence="1" type="ORF">CEXT_492301</name>
</gene>
<keyword evidence="2" id="KW-1185">Reference proteome</keyword>
<protein>
    <submittedName>
        <fullName evidence="1">Uncharacterized protein</fullName>
    </submittedName>
</protein>
<dbReference type="EMBL" id="BPLR01011688">
    <property type="protein sequence ID" value="GIY48233.1"/>
    <property type="molecule type" value="Genomic_DNA"/>
</dbReference>